<evidence type="ECO:0000313" key="4">
    <source>
        <dbReference type="Proteomes" id="UP000434925"/>
    </source>
</evidence>
<keyword evidence="3" id="KW-1185">Reference proteome</keyword>
<evidence type="ECO:0000313" key="3">
    <source>
        <dbReference type="Proteomes" id="UP000182814"/>
    </source>
</evidence>
<organism evidence="2 3">
    <name type="scientific">Pseudomonas lini</name>
    <dbReference type="NCBI Taxonomy" id="163011"/>
    <lineage>
        <taxon>Bacteria</taxon>
        <taxon>Pseudomonadati</taxon>
        <taxon>Pseudomonadota</taxon>
        <taxon>Gammaproteobacteria</taxon>
        <taxon>Pseudomonadales</taxon>
        <taxon>Pseudomonadaceae</taxon>
        <taxon>Pseudomonas</taxon>
    </lineage>
</organism>
<evidence type="ECO:0000313" key="1">
    <source>
        <dbReference type="EMBL" id="KAB0503563.1"/>
    </source>
</evidence>
<reference evidence="3" key="1">
    <citation type="submission" date="2016-10" db="EMBL/GenBank/DDBJ databases">
        <authorList>
            <person name="Varghese N."/>
            <person name="Submissions S."/>
        </authorList>
    </citation>
    <scope>NUCLEOTIDE SEQUENCE [LARGE SCALE GENOMIC DNA]</scope>
    <source>
        <strain evidence="3">BS3782</strain>
    </source>
</reference>
<gene>
    <name evidence="1" type="ORF">F7R14_17585</name>
    <name evidence="2" type="ORF">SAMN04490191_4847</name>
</gene>
<dbReference type="Proteomes" id="UP000182814">
    <property type="component" value="Chromosome I"/>
</dbReference>
<sequence>MFREDKEKVQNHWQEEIYPRQNSITSNNGFYCLFETSEKEQSLKNKTWLPALDFSSVENGLCEGLATIYTTEDSKGNIIQCGECLASGEDGFISLTKKDTDELVWLIVLSTTNPFDRIELHDEFIHATSSSGIKVTIPPERPDKLAIQWK</sequence>
<accession>A0A1H2AXU0</accession>
<dbReference type="AlphaFoldDB" id="A0A1H2AXU0"/>
<dbReference type="RefSeq" id="WP_151152235.1">
    <property type="nucleotide sequence ID" value="NZ_JYLB01000003.1"/>
</dbReference>
<proteinExistence type="predicted"/>
<dbReference type="EMBL" id="LT629746">
    <property type="protein sequence ID" value="SDT50850.1"/>
    <property type="molecule type" value="Genomic_DNA"/>
</dbReference>
<reference evidence="2" key="2">
    <citation type="submission" date="2016-10" db="EMBL/GenBank/DDBJ databases">
        <authorList>
            <person name="de Groot N.N."/>
        </authorList>
    </citation>
    <scope>NUCLEOTIDE SEQUENCE [LARGE SCALE GENOMIC DNA]</scope>
    <source>
        <strain evidence="2">BS3782</strain>
    </source>
</reference>
<reference evidence="1 4" key="3">
    <citation type="submission" date="2019-09" db="EMBL/GenBank/DDBJ databases">
        <title>Draft genome sequences of 48 bacterial type strains from the CCUG.</title>
        <authorList>
            <person name="Tunovic T."/>
            <person name="Pineiro-Iglesias B."/>
            <person name="Unosson C."/>
            <person name="Inganas E."/>
            <person name="Ohlen M."/>
            <person name="Cardew S."/>
            <person name="Jensie-Markopoulos S."/>
            <person name="Salva-Serra F."/>
            <person name="Jaen-Luchoro D."/>
            <person name="Karlsson R."/>
            <person name="Svensson-Stadler L."/>
            <person name="Chun J."/>
            <person name="Moore E."/>
        </authorList>
    </citation>
    <scope>NUCLEOTIDE SEQUENCE [LARGE SCALE GENOMIC DNA]</scope>
    <source>
        <strain evidence="1 4">CCUG 51522</strain>
    </source>
</reference>
<evidence type="ECO:0000313" key="2">
    <source>
        <dbReference type="EMBL" id="SDT50850.1"/>
    </source>
</evidence>
<protein>
    <submittedName>
        <fullName evidence="2">Uncharacterized protein</fullName>
    </submittedName>
</protein>
<dbReference type="Proteomes" id="UP000434925">
    <property type="component" value="Unassembled WGS sequence"/>
</dbReference>
<name>A0A1H2AXU0_9PSED</name>
<dbReference type="EMBL" id="VZPO01000006">
    <property type="protein sequence ID" value="KAB0503563.1"/>
    <property type="molecule type" value="Genomic_DNA"/>
</dbReference>